<feature type="transmembrane region" description="Helical" evidence="1">
    <location>
        <begin position="139"/>
        <end position="156"/>
    </location>
</feature>
<feature type="transmembrane region" description="Helical" evidence="1">
    <location>
        <begin position="109"/>
        <end position="127"/>
    </location>
</feature>
<dbReference type="EMBL" id="MHLU01000042">
    <property type="protein sequence ID" value="OGZ19781.1"/>
    <property type="molecule type" value="Genomic_DNA"/>
</dbReference>
<accession>A0A1G2E3F7</accession>
<name>A0A1G2E3F7_9BACT</name>
<feature type="transmembrane region" description="Helical" evidence="1">
    <location>
        <begin position="66"/>
        <end position="89"/>
    </location>
</feature>
<keyword evidence="1" id="KW-0472">Membrane</keyword>
<evidence type="ECO:0000313" key="3">
    <source>
        <dbReference type="Proteomes" id="UP000178106"/>
    </source>
</evidence>
<dbReference type="AlphaFoldDB" id="A0A1G2E3F7"/>
<sequence>MKDIGADVEKMTIAILGISLLFWGYYLLSVSWNTHILYFFLLLILGGIPVYYLRSKIANMVNSPKVPLVLRFFGAGYLMVLFEGLFAAFANNLHEGFEVILFGERILQFWAFNIFAFSGLFVAWFFLRTYFFYSNKEVFYITGIFGVYVELLSKGLGDIFSLALLIVPMIFVYGLIASPMSWVIMKGEKRIKNKFVRYILPILVIFICSIPFMFTLNELRCAYPDTFPPRTFIPSQECIVW</sequence>
<keyword evidence="1" id="KW-0812">Transmembrane</keyword>
<proteinExistence type="predicted"/>
<protein>
    <submittedName>
        <fullName evidence="2">Uncharacterized protein</fullName>
    </submittedName>
</protein>
<comment type="caution">
    <text evidence="2">The sequence shown here is derived from an EMBL/GenBank/DDBJ whole genome shotgun (WGS) entry which is preliminary data.</text>
</comment>
<gene>
    <name evidence="2" type="ORF">A2494_00390</name>
</gene>
<evidence type="ECO:0000313" key="2">
    <source>
        <dbReference type="EMBL" id="OGZ19781.1"/>
    </source>
</evidence>
<feature type="transmembrane region" description="Helical" evidence="1">
    <location>
        <begin position="195"/>
        <end position="214"/>
    </location>
</feature>
<feature type="transmembrane region" description="Helical" evidence="1">
    <location>
        <begin position="162"/>
        <end position="183"/>
    </location>
</feature>
<organism evidence="2 3">
    <name type="scientific">Candidatus Lloydbacteria bacterium RIFOXYC12_FULL_46_25</name>
    <dbReference type="NCBI Taxonomy" id="1798670"/>
    <lineage>
        <taxon>Bacteria</taxon>
        <taxon>Candidatus Lloydiibacteriota</taxon>
    </lineage>
</organism>
<evidence type="ECO:0000256" key="1">
    <source>
        <dbReference type="SAM" id="Phobius"/>
    </source>
</evidence>
<reference evidence="2 3" key="1">
    <citation type="journal article" date="2016" name="Nat. Commun.">
        <title>Thousands of microbial genomes shed light on interconnected biogeochemical processes in an aquifer system.</title>
        <authorList>
            <person name="Anantharaman K."/>
            <person name="Brown C.T."/>
            <person name="Hug L.A."/>
            <person name="Sharon I."/>
            <person name="Castelle C.J."/>
            <person name="Probst A.J."/>
            <person name="Thomas B.C."/>
            <person name="Singh A."/>
            <person name="Wilkins M.J."/>
            <person name="Karaoz U."/>
            <person name="Brodie E.L."/>
            <person name="Williams K.H."/>
            <person name="Hubbard S.S."/>
            <person name="Banfield J.F."/>
        </authorList>
    </citation>
    <scope>NUCLEOTIDE SEQUENCE [LARGE SCALE GENOMIC DNA]</scope>
</reference>
<feature type="transmembrane region" description="Helical" evidence="1">
    <location>
        <begin position="12"/>
        <end position="30"/>
    </location>
</feature>
<dbReference type="Proteomes" id="UP000178106">
    <property type="component" value="Unassembled WGS sequence"/>
</dbReference>
<feature type="transmembrane region" description="Helical" evidence="1">
    <location>
        <begin position="36"/>
        <end position="54"/>
    </location>
</feature>
<keyword evidence="1" id="KW-1133">Transmembrane helix</keyword>